<evidence type="ECO:0000256" key="3">
    <source>
        <dbReference type="ARBA" id="ARBA00022679"/>
    </source>
</evidence>
<dbReference type="EMBL" id="BDFD01000008">
    <property type="protein sequence ID" value="GAV20252.1"/>
    <property type="molecule type" value="Genomic_DNA"/>
</dbReference>
<dbReference type="PROSITE" id="PS01311">
    <property type="entry name" value="LGT"/>
    <property type="match status" value="1"/>
</dbReference>
<dbReference type="Proteomes" id="UP000231632">
    <property type="component" value="Unassembled WGS sequence"/>
</dbReference>
<dbReference type="GO" id="GO:0005886">
    <property type="term" value="C:plasma membrane"/>
    <property type="evidence" value="ECO:0007669"/>
    <property type="project" value="UniProtKB-SubCell"/>
</dbReference>
<organism evidence="8 9">
    <name type="scientific">Mariprofundus micogutta</name>
    <dbReference type="NCBI Taxonomy" id="1921010"/>
    <lineage>
        <taxon>Bacteria</taxon>
        <taxon>Pseudomonadati</taxon>
        <taxon>Pseudomonadota</taxon>
        <taxon>Candidatius Mariprofundia</taxon>
        <taxon>Mariprofundales</taxon>
        <taxon>Mariprofundaceae</taxon>
        <taxon>Mariprofundus</taxon>
    </lineage>
</organism>
<evidence type="ECO:0000256" key="1">
    <source>
        <dbReference type="ARBA" id="ARBA00007150"/>
    </source>
</evidence>
<accession>A0A1L8CMW1</accession>
<comment type="function">
    <text evidence="7">Catalyzes the transfer of the diacylglyceryl group from phosphatidylglycerol to the sulfhydryl group of the N-terminal cysteine of a prolipoprotein, the first step in the formation of mature lipoproteins.</text>
</comment>
<dbReference type="InterPro" id="IPR001640">
    <property type="entry name" value="Lgt"/>
</dbReference>
<feature type="transmembrane region" description="Helical" evidence="7">
    <location>
        <begin position="92"/>
        <end position="115"/>
    </location>
</feature>
<keyword evidence="4 7" id="KW-0812">Transmembrane</keyword>
<dbReference type="UniPathway" id="UPA00664"/>
<comment type="similarity">
    <text evidence="1 7">Belongs to the Lgt family.</text>
</comment>
<evidence type="ECO:0000256" key="6">
    <source>
        <dbReference type="ARBA" id="ARBA00023136"/>
    </source>
</evidence>
<dbReference type="OrthoDB" id="5293946at2"/>
<dbReference type="EC" id="2.5.1.145" evidence="7"/>
<dbReference type="HAMAP" id="MF_01147">
    <property type="entry name" value="Lgt"/>
    <property type="match status" value="1"/>
</dbReference>
<keyword evidence="3 7" id="KW-0808">Transferase</keyword>
<evidence type="ECO:0000313" key="8">
    <source>
        <dbReference type="EMBL" id="GAV20252.1"/>
    </source>
</evidence>
<dbReference type="STRING" id="1921010.MMIC_P1216"/>
<keyword evidence="6 7" id="KW-0472">Membrane</keyword>
<dbReference type="RefSeq" id="WP_072659590.1">
    <property type="nucleotide sequence ID" value="NZ_BDFD01000008.1"/>
</dbReference>
<dbReference type="AlphaFoldDB" id="A0A1L8CMW1"/>
<comment type="subcellular location">
    <subcellularLocation>
        <location evidence="7">Cell membrane</location>
        <topology evidence="7">Multi-pass membrane protein</topology>
    </subcellularLocation>
</comment>
<feature type="transmembrane region" description="Helical" evidence="7">
    <location>
        <begin position="241"/>
        <end position="261"/>
    </location>
</feature>
<dbReference type="NCBIfam" id="TIGR00544">
    <property type="entry name" value="lgt"/>
    <property type="match status" value="1"/>
</dbReference>
<proteinExistence type="inferred from homology"/>
<evidence type="ECO:0000313" key="9">
    <source>
        <dbReference type="Proteomes" id="UP000231632"/>
    </source>
</evidence>
<evidence type="ECO:0000256" key="7">
    <source>
        <dbReference type="HAMAP-Rule" id="MF_01147"/>
    </source>
</evidence>
<feature type="transmembrane region" description="Helical" evidence="7">
    <location>
        <begin position="204"/>
        <end position="221"/>
    </location>
</feature>
<feature type="transmembrane region" description="Helical" evidence="7">
    <location>
        <begin position="18"/>
        <end position="36"/>
    </location>
</feature>
<protein>
    <recommendedName>
        <fullName evidence="7">Phosphatidylglycerol--prolipoprotein diacylglyceryl transferase</fullName>
        <ecNumber evidence="7">2.5.1.145</ecNumber>
    </recommendedName>
</protein>
<evidence type="ECO:0000256" key="2">
    <source>
        <dbReference type="ARBA" id="ARBA00022475"/>
    </source>
</evidence>
<comment type="catalytic activity">
    <reaction evidence="7">
        <text>L-cysteinyl-[prolipoprotein] + a 1,2-diacyl-sn-glycero-3-phospho-(1'-sn-glycerol) = an S-1,2-diacyl-sn-glyceryl-L-cysteinyl-[prolipoprotein] + sn-glycerol 1-phosphate + H(+)</text>
        <dbReference type="Rhea" id="RHEA:56712"/>
        <dbReference type="Rhea" id="RHEA-COMP:14679"/>
        <dbReference type="Rhea" id="RHEA-COMP:14680"/>
        <dbReference type="ChEBI" id="CHEBI:15378"/>
        <dbReference type="ChEBI" id="CHEBI:29950"/>
        <dbReference type="ChEBI" id="CHEBI:57685"/>
        <dbReference type="ChEBI" id="CHEBI:64716"/>
        <dbReference type="ChEBI" id="CHEBI:140658"/>
        <dbReference type="EC" id="2.5.1.145"/>
    </reaction>
</comment>
<dbReference type="Pfam" id="PF01790">
    <property type="entry name" value="LGT"/>
    <property type="match status" value="1"/>
</dbReference>
<dbReference type="GO" id="GO:0042158">
    <property type="term" value="P:lipoprotein biosynthetic process"/>
    <property type="evidence" value="ECO:0007669"/>
    <property type="project" value="UniProtKB-UniRule"/>
</dbReference>
<feature type="binding site" evidence="7">
    <location>
        <position position="141"/>
    </location>
    <ligand>
        <name>a 1,2-diacyl-sn-glycero-3-phospho-(1'-sn-glycerol)</name>
        <dbReference type="ChEBI" id="CHEBI:64716"/>
    </ligand>
</feature>
<reference evidence="8 9" key="1">
    <citation type="journal article" date="2017" name="Arch. Microbiol.">
        <title>Mariprofundus micogutta sp. nov., a novel iron-oxidizing zetaproteobacterium isolated from a deep-sea hydrothermal field at the Bayonnaise knoll of the Izu-Ogasawara arc, and a description of Mariprofundales ord. nov. and Zetaproteobacteria classis nov.</title>
        <authorList>
            <person name="Makita H."/>
            <person name="Tanaka E."/>
            <person name="Mitsunobu S."/>
            <person name="Miyazaki M."/>
            <person name="Nunoura T."/>
            <person name="Uematsu K."/>
            <person name="Takaki Y."/>
            <person name="Nishi S."/>
            <person name="Shimamura S."/>
            <person name="Takai K."/>
        </authorList>
    </citation>
    <scope>NUCLEOTIDE SEQUENCE [LARGE SCALE GENOMIC DNA]</scope>
    <source>
        <strain evidence="8 9">ET2</strain>
    </source>
</reference>
<gene>
    <name evidence="7" type="primary">lgt</name>
    <name evidence="8" type="ORF">MMIC_P1216</name>
</gene>
<evidence type="ECO:0000256" key="4">
    <source>
        <dbReference type="ARBA" id="ARBA00022692"/>
    </source>
</evidence>
<dbReference type="PANTHER" id="PTHR30589">
    <property type="entry name" value="PROLIPOPROTEIN DIACYLGLYCERYL TRANSFERASE"/>
    <property type="match status" value="1"/>
</dbReference>
<keyword evidence="5 7" id="KW-1133">Transmembrane helix</keyword>
<keyword evidence="8" id="KW-0449">Lipoprotein</keyword>
<comment type="caution">
    <text evidence="8">The sequence shown here is derived from an EMBL/GenBank/DDBJ whole genome shotgun (WGS) entry which is preliminary data.</text>
</comment>
<name>A0A1L8CMW1_9PROT</name>
<keyword evidence="9" id="KW-1185">Reference proteome</keyword>
<keyword evidence="2 7" id="KW-1003">Cell membrane</keyword>
<evidence type="ECO:0000256" key="5">
    <source>
        <dbReference type="ARBA" id="ARBA00022989"/>
    </source>
</evidence>
<feature type="transmembrane region" description="Helical" evidence="7">
    <location>
        <begin position="127"/>
        <end position="146"/>
    </location>
</feature>
<feature type="transmembrane region" description="Helical" evidence="7">
    <location>
        <begin position="180"/>
        <end position="197"/>
    </location>
</feature>
<dbReference type="GO" id="GO:0008961">
    <property type="term" value="F:phosphatidylglycerol-prolipoprotein diacylglyceryl transferase activity"/>
    <property type="evidence" value="ECO:0007669"/>
    <property type="project" value="UniProtKB-UniRule"/>
</dbReference>
<comment type="pathway">
    <text evidence="7">Protein modification; lipoprotein biosynthesis (diacylglyceryl transfer).</text>
</comment>
<dbReference type="PANTHER" id="PTHR30589:SF0">
    <property type="entry name" value="PHOSPHATIDYLGLYCEROL--PROLIPOPROTEIN DIACYLGLYCERYL TRANSFERASE"/>
    <property type="match status" value="1"/>
</dbReference>
<feature type="transmembrane region" description="Helical" evidence="7">
    <location>
        <begin position="57"/>
        <end position="80"/>
    </location>
</feature>
<sequence>MVWSGIDPVALQIGPLAIHWYGLMYVAGFFATWYLVRLQLRTEGLWETRVSRDAYEGLFTTLILGVVIGGRIGYVLFYNFSYYIGHPIEIFYVWQGGMSFHGGMVGPIVMGWFYCRKHDLPFLKLSDYFFTVAPLGLMFGRMGNFINGELWGRIVENPADVPWAMVFPHAGPEARHPSQLYEMALEGMVLFLILWFVRKKVWPAGVRVAIFLTGYAVARIICENYRQPDAQLGFLFGPVTMGMLLSSAMLLAGLIWLLLLFRQKSE</sequence>